<name>A0A8D2FP78_THEGE</name>
<dbReference type="Ensembl" id="ENSTGET00000028177.1">
    <property type="protein sequence ID" value="ENSTGEP00000023622.1"/>
    <property type="gene ID" value="ENSTGEG00000019098.1"/>
</dbReference>
<organism evidence="1 2">
    <name type="scientific">Theropithecus gelada</name>
    <name type="common">Gelada baboon</name>
    <dbReference type="NCBI Taxonomy" id="9565"/>
    <lineage>
        <taxon>Eukaryota</taxon>
        <taxon>Metazoa</taxon>
        <taxon>Chordata</taxon>
        <taxon>Craniata</taxon>
        <taxon>Vertebrata</taxon>
        <taxon>Euteleostomi</taxon>
        <taxon>Mammalia</taxon>
        <taxon>Eutheria</taxon>
        <taxon>Euarchontoglires</taxon>
        <taxon>Primates</taxon>
        <taxon>Haplorrhini</taxon>
        <taxon>Catarrhini</taxon>
        <taxon>Cercopithecidae</taxon>
        <taxon>Cercopithecinae</taxon>
        <taxon>Theropithecus</taxon>
    </lineage>
</organism>
<protein>
    <submittedName>
        <fullName evidence="1">Uncharacterized protein</fullName>
    </submittedName>
</protein>
<reference evidence="1" key="1">
    <citation type="submission" date="2018-05" db="EMBL/GenBank/DDBJ databases">
        <title>Whole genome of Theropithecus gelada.</title>
        <authorList>
            <person name="Chiou K.L."/>
            <person name="Snyder-Mackler N."/>
        </authorList>
    </citation>
    <scope>NUCLEOTIDE SEQUENCE [LARGE SCALE GENOMIC DNA]</scope>
</reference>
<dbReference type="Proteomes" id="UP000694411">
    <property type="component" value="Chromosome 6"/>
</dbReference>
<keyword evidence="2" id="KW-1185">Reference proteome</keyword>
<evidence type="ECO:0000313" key="1">
    <source>
        <dbReference type="Ensembl" id="ENSTGEP00000023622.1"/>
    </source>
</evidence>
<proteinExistence type="predicted"/>
<reference evidence="1" key="3">
    <citation type="submission" date="2025-09" db="UniProtKB">
        <authorList>
            <consortium name="Ensembl"/>
        </authorList>
    </citation>
    <scope>IDENTIFICATION</scope>
</reference>
<accession>A0A8D2FP78</accession>
<dbReference type="AlphaFoldDB" id="A0A8D2FP78"/>
<evidence type="ECO:0000313" key="2">
    <source>
        <dbReference type="Proteomes" id="UP000694411"/>
    </source>
</evidence>
<reference evidence="1" key="2">
    <citation type="submission" date="2025-08" db="UniProtKB">
        <authorList>
            <consortium name="Ensembl"/>
        </authorList>
    </citation>
    <scope>IDENTIFICATION</scope>
</reference>
<sequence length="62" mass="7219">MFKLKFQSSFEIQVLNNNIQVLEFHFVLFKFMELVSILTSKVLGSCIRTKTKLGKTITALFF</sequence>